<protein>
    <submittedName>
        <fullName evidence="1">Uncharacterized protein</fullName>
    </submittedName>
</protein>
<dbReference type="AlphaFoldDB" id="L2FAN2"/>
<keyword evidence="2" id="KW-1185">Reference proteome</keyword>
<dbReference type="Proteomes" id="UP000023795">
    <property type="component" value="Unassembled WGS sequence"/>
</dbReference>
<dbReference type="eggNOG" id="COG0561">
    <property type="taxonomic scope" value="Bacteria"/>
</dbReference>
<dbReference type="STRING" id="1230338.MOMA_03935"/>
<reference evidence="1 2" key="1">
    <citation type="journal article" date="2013" name="Genome Announc.">
        <title>Genome Sequence of Moraxella macacae 0408225, a Novel Bacterial Species Isolated from a Cynomolgus Macaque with Epistaxis.</title>
        <authorList>
            <person name="Ladner J.T."/>
            <person name="Whitehouse C.A."/>
            <person name="Koroleva G.I."/>
            <person name="Palacios G.F."/>
        </authorList>
    </citation>
    <scope>NUCLEOTIDE SEQUENCE [LARGE SCALE GENOMIC DNA]</scope>
    <source>
        <strain evidence="1 2">0408225</strain>
    </source>
</reference>
<dbReference type="PIRSF" id="PIRSF030802">
    <property type="entry name" value="UCP030802"/>
    <property type="match status" value="1"/>
</dbReference>
<dbReference type="InterPro" id="IPR023214">
    <property type="entry name" value="HAD_sf"/>
</dbReference>
<dbReference type="PATRIC" id="fig|1230338.3.peg.853"/>
<comment type="caution">
    <text evidence="1">The sequence shown here is derived from an EMBL/GenBank/DDBJ whole genome shotgun (WGS) entry which is preliminary data.</text>
</comment>
<dbReference type="Gene3D" id="3.40.50.1000">
    <property type="entry name" value="HAD superfamily/HAD-like"/>
    <property type="match status" value="1"/>
</dbReference>
<evidence type="ECO:0000313" key="2">
    <source>
        <dbReference type="Proteomes" id="UP000023795"/>
    </source>
</evidence>
<organism evidence="1 2">
    <name type="scientific">Moraxella macacae 0408225</name>
    <dbReference type="NCBI Taxonomy" id="1230338"/>
    <lineage>
        <taxon>Bacteria</taxon>
        <taxon>Pseudomonadati</taxon>
        <taxon>Pseudomonadota</taxon>
        <taxon>Gammaproteobacteria</taxon>
        <taxon>Moraxellales</taxon>
        <taxon>Moraxellaceae</taxon>
        <taxon>Moraxella</taxon>
    </lineage>
</organism>
<name>L2FAN2_9GAMM</name>
<dbReference type="InterPro" id="IPR036412">
    <property type="entry name" value="HAD-like_sf"/>
</dbReference>
<dbReference type="RefSeq" id="WP_009767342.1">
    <property type="nucleotide sequence ID" value="NZ_ANIN01000001.1"/>
</dbReference>
<dbReference type="Pfam" id="PF08282">
    <property type="entry name" value="Hydrolase_3"/>
    <property type="match status" value="1"/>
</dbReference>
<gene>
    <name evidence="1" type="ORF">MOMA_03935</name>
</gene>
<proteinExistence type="predicted"/>
<sequence>MHNITIYDTFTPYALSPQNRPYALMDLDDTLFQTLRKIQPQPLSDNLTVASVNKQGKALSFFSKKQHHFFNWLSQTTELIPVTARDSNEILRVKLPFHSWQVLTHGAVIVSPKQQIDSVWQQQIYTQLNDFQDNILTINQFITQINQQQALELQLTLHDDKFNHNDRTLIYLAIKHKQRNETKLANFCQQLPTILSTVLPNFTDDFYIHLNTNNLAILPKFIHKKHAVNYLLHQHLDKNRPCFGFGDSVADLPFLQILDWYGTPNRGQLHTQFAKIDNR</sequence>
<dbReference type="EMBL" id="ANIN01000001">
    <property type="protein sequence ID" value="ELA09523.1"/>
    <property type="molecule type" value="Genomic_DNA"/>
</dbReference>
<evidence type="ECO:0000313" key="1">
    <source>
        <dbReference type="EMBL" id="ELA09523.1"/>
    </source>
</evidence>
<dbReference type="SUPFAM" id="SSF56784">
    <property type="entry name" value="HAD-like"/>
    <property type="match status" value="1"/>
</dbReference>
<dbReference type="InterPro" id="IPR024197">
    <property type="entry name" value="TPP-like"/>
</dbReference>
<dbReference type="OrthoDB" id="8746852at2"/>
<dbReference type="Gene3D" id="3.30.1240.10">
    <property type="match status" value="1"/>
</dbReference>
<accession>L2FAN2</accession>